<accession>A0AA36FEH4</accession>
<keyword evidence="2" id="KW-1185">Reference proteome</keyword>
<evidence type="ECO:0000313" key="1">
    <source>
        <dbReference type="EMBL" id="CAI9735335.1"/>
    </source>
</evidence>
<sequence length="77" mass="8806">MGSSEEFPTSWKFYRKLHGKFRGFSIFRIPPSEAERRHKHKFSIESNSGTSDLSVLIDSLGAAIIVEFLLTFNVTKQ</sequence>
<organism evidence="1 2">
    <name type="scientific">Octopus vulgaris</name>
    <name type="common">Common octopus</name>
    <dbReference type="NCBI Taxonomy" id="6645"/>
    <lineage>
        <taxon>Eukaryota</taxon>
        <taxon>Metazoa</taxon>
        <taxon>Spiralia</taxon>
        <taxon>Lophotrochozoa</taxon>
        <taxon>Mollusca</taxon>
        <taxon>Cephalopoda</taxon>
        <taxon>Coleoidea</taxon>
        <taxon>Octopodiformes</taxon>
        <taxon>Octopoda</taxon>
        <taxon>Incirrata</taxon>
        <taxon>Octopodidae</taxon>
        <taxon>Octopus</taxon>
    </lineage>
</organism>
<dbReference type="AlphaFoldDB" id="A0AA36FEH4"/>
<protein>
    <submittedName>
        <fullName evidence="1">Uncharacterized protein</fullName>
    </submittedName>
</protein>
<dbReference type="EMBL" id="OX597830">
    <property type="protein sequence ID" value="CAI9735335.1"/>
    <property type="molecule type" value="Genomic_DNA"/>
</dbReference>
<evidence type="ECO:0000313" key="2">
    <source>
        <dbReference type="Proteomes" id="UP001162480"/>
    </source>
</evidence>
<dbReference type="Proteomes" id="UP001162480">
    <property type="component" value="Chromosome 17"/>
</dbReference>
<name>A0AA36FEH4_OCTVU</name>
<proteinExistence type="predicted"/>
<gene>
    <name evidence="1" type="ORF">OCTVUL_1B007323</name>
</gene>
<reference evidence="1" key="1">
    <citation type="submission" date="2023-08" db="EMBL/GenBank/DDBJ databases">
        <authorList>
            <person name="Alioto T."/>
            <person name="Alioto T."/>
            <person name="Gomez Garrido J."/>
        </authorList>
    </citation>
    <scope>NUCLEOTIDE SEQUENCE</scope>
</reference>